<feature type="compositionally biased region" description="Polar residues" evidence="1">
    <location>
        <begin position="92"/>
        <end position="101"/>
    </location>
</feature>
<dbReference type="AlphaFoldDB" id="A0A072PV19"/>
<dbReference type="Proteomes" id="UP000027920">
    <property type="component" value="Unassembled WGS sequence"/>
</dbReference>
<organism evidence="2 3">
    <name type="scientific">Exophiala aquamarina CBS 119918</name>
    <dbReference type="NCBI Taxonomy" id="1182545"/>
    <lineage>
        <taxon>Eukaryota</taxon>
        <taxon>Fungi</taxon>
        <taxon>Dikarya</taxon>
        <taxon>Ascomycota</taxon>
        <taxon>Pezizomycotina</taxon>
        <taxon>Eurotiomycetes</taxon>
        <taxon>Chaetothyriomycetidae</taxon>
        <taxon>Chaetothyriales</taxon>
        <taxon>Herpotrichiellaceae</taxon>
        <taxon>Exophiala</taxon>
    </lineage>
</organism>
<protein>
    <submittedName>
        <fullName evidence="2">Uncharacterized protein</fullName>
    </submittedName>
</protein>
<dbReference type="HOGENOM" id="CLU_444829_0_0_1"/>
<reference evidence="2 3" key="1">
    <citation type="submission" date="2013-03" db="EMBL/GenBank/DDBJ databases">
        <title>The Genome Sequence of Exophiala aquamarina CBS 119918.</title>
        <authorList>
            <consortium name="The Broad Institute Genomics Platform"/>
            <person name="Cuomo C."/>
            <person name="de Hoog S."/>
            <person name="Gorbushina A."/>
            <person name="Walker B."/>
            <person name="Young S.K."/>
            <person name="Zeng Q."/>
            <person name="Gargeya S."/>
            <person name="Fitzgerald M."/>
            <person name="Haas B."/>
            <person name="Abouelleil A."/>
            <person name="Allen A.W."/>
            <person name="Alvarado L."/>
            <person name="Arachchi H.M."/>
            <person name="Berlin A.M."/>
            <person name="Chapman S.B."/>
            <person name="Gainer-Dewar J."/>
            <person name="Goldberg J."/>
            <person name="Griggs A."/>
            <person name="Gujja S."/>
            <person name="Hansen M."/>
            <person name="Howarth C."/>
            <person name="Imamovic A."/>
            <person name="Ireland A."/>
            <person name="Larimer J."/>
            <person name="McCowan C."/>
            <person name="Murphy C."/>
            <person name="Pearson M."/>
            <person name="Poon T.W."/>
            <person name="Priest M."/>
            <person name="Roberts A."/>
            <person name="Saif S."/>
            <person name="Shea T."/>
            <person name="Sisk P."/>
            <person name="Sykes S."/>
            <person name="Wortman J."/>
            <person name="Nusbaum C."/>
            <person name="Birren B."/>
        </authorList>
    </citation>
    <scope>NUCLEOTIDE SEQUENCE [LARGE SCALE GENOMIC DNA]</scope>
    <source>
        <strain evidence="2 3">CBS 119918</strain>
    </source>
</reference>
<dbReference type="EMBL" id="AMGV01000001">
    <property type="protein sequence ID" value="KEF63696.1"/>
    <property type="molecule type" value="Genomic_DNA"/>
</dbReference>
<accession>A0A072PV19</accession>
<feature type="compositionally biased region" description="Basic and acidic residues" evidence="1">
    <location>
        <begin position="369"/>
        <end position="383"/>
    </location>
</feature>
<proteinExistence type="predicted"/>
<feature type="region of interest" description="Disordered" evidence="1">
    <location>
        <begin position="1"/>
        <end position="293"/>
    </location>
</feature>
<sequence length="617" mass="68636">MTRRELAYLLAETHPTINPTAHSASAKPTKNSCNQSTMSQPPSLSLSPRQKFQSHVRTLSQDSPSYSGNASPSPLPSPSPTLNSNTYRYSDPTLQGGTPTHNEPHFITEEREAWSRPSPLATRRRQNAPSEDVIVLEPPEDHSPVQQPRKHLRALRPFAPSTQHVDTNERPKTSRGSKPNFGGFPTNDQDFPSRHSKFAEGSMTDRSGGISSSWLENGSISTTSGDESEHSSTPRASPRRSSIDIDDFKPIAVTPGTFKQRLARLGSAFKPSHHASRPEADPRDAKKKTGLRKSMSLWNLHNIAGKSKNTAHSTMDLATTAAQPQKTTMNSDLDLLNDRKRRAEEAYAQHFGIKKRKSNVGLAEPIPEPPREQPPRSRDDRTIARRSMRSSTSNVALTDAEYSDGHIDIDFHKRPSRRELEKENQQLRAMIRQQQESQAPKISKANLERNRSASAKQIPTSSDTSTVDQEKKTPSKKKTSKPRAKGVPPVPSIPDRIALQPLTNSRNQPRSVNTNPATTANTHNSPNVNNNPSVDLNCTATNNSNNNPTRRTLVGAPLPRPVSMILEEDEEGVENRTPVGKRSLIMDDMAKLKQLTPSPIRLHHLQREQWEWPDDIF</sequence>
<feature type="compositionally biased region" description="Polar residues" evidence="1">
    <location>
        <begin position="501"/>
        <end position="512"/>
    </location>
</feature>
<evidence type="ECO:0000313" key="2">
    <source>
        <dbReference type="EMBL" id="KEF63696.1"/>
    </source>
</evidence>
<feature type="compositionally biased region" description="Basic residues" evidence="1">
    <location>
        <begin position="474"/>
        <end position="484"/>
    </location>
</feature>
<dbReference type="RefSeq" id="XP_013266286.1">
    <property type="nucleotide sequence ID" value="XM_013410832.1"/>
</dbReference>
<feature type="compositionally biased region" description="Low complexity" evidence="1">
    <location>
        <begin position="513"/>
        <end position="532"/>
    </location>
</feature>
<name>A0A072PV19_9EURO</name>
<dbReference type="VEuPathDB" id="FungiDB:A1O9_01674"/>
<feature type="compositionally biased region" description="Polar residues" evidence="1">
    <location>
        <begin position="15"/>
        <end position="40"/>
    </location>
</feature>
<dbReference type="OrthoDB" id="4152101at2759"/>
<keyword evidence="3" id="KW-1185">Reference proteome</keyword>
<dbReference type="GeneID" id="25276620"/>
<evidence type="ECO:0000256" key="1">
    <source>
        <dbReference type="SAM" id="MobiDB-lite"/>
    </source>
</evidence>
<comment type="caution">
    <text evidence="2">The sequence shown here is derived from an EMBL/GenBank/DDBJ whole genome shotgun (WGS) entry which is preliminary data.</text>
</comment>
<evidence type="ECO:0000313" key="3">
    <source>
        <dbReference type="Proteomes" id="UP000027920"/>
    </source>
</evidence>
<feature type="compositionally biased region" description="Basic and acidic residues" evidence="1">
    <location>
        <begin position="102"/>
        <end position="114"/>
    </location>
</feature>
<feature type="region of interest" description="Disordered" evidence="1">
    <location>
        <begin position="432"/>
        <end position="532"/>
    </location>
</feature>
<feature type="compositionally biased region" description="Polar residues" evidence="1">
    <location>
        <begin position="452"/>
        <end position="467"/>
    </location>
</feature>
<feature type="compositionally biased region" description="Polar residues" evidence="1">
    <location>
        <begin position="209"/>
        <end position="225"/>
    </location>
</feature>
<feature type="region of interest" description="Disordered" evidence="1">
    <location>
        <begin position="356"/>
        <end position="399"/>
    </location>
</feature>
<gene>
    <name evidence="2" type="ORF">A1O9_01674</name>
</gene>
<feature type="compositionally biased region" description="Polar residues" evidence="1">
    <location>
        <begin position="50"/>
        <end position="70"/>
    </location>
</feature>